<dbReference type="RefSeq" id="WP_184034664.1">
    <property type="nucleotide sequence ID" value="NZ_JACHHY010000002.1"/>
</dbReference>
<feature type="domain" description="Diphthamide synthase" evidence="1">
    <location>
        <begin position="4"/>
        <end position="216"/>
    </location>
</feature>
<evidence type="ECO:0000313" key="3">
    <source>
        <dbReference type="Proteomes" id="UP000575898"/>
    </source>
</evidence>
<dbReference type="Proteomes" id="UP000575898">
    <property type="component" value="Unassembled WGS sequence"/>
</dbReference>
<sequence>MRKKTLLSWSSGKDSAWALHVLRQQPEYDVVGLFTTVNAVFDRVAMHATRSQLLQLQAAAAGLPLHIIPIPFPCSNEAYAQAMQAFIDRAKAMDVTCMAFGDLFLEDVRRYREAQLQPTGIEPVFPLWGQPTDQLAATMLQADIETYVCCVDPRQAPVQLAGQRWDAPLLASLPAGVDPCGERGEFHTVVVNGPFFSHRIPIRVGEVVERDGFVFADIIPMQEGICR</sequence>
<dbReference type="InterPro" id="IPR014729">
    <property type="entry name" value="Rossmann-like_a/b/a_fold"/>
</dbReference>
<dbReference type="EMBL" id="JACHHY010000002">
    <property type="protein sequence ID" value="MBB5017208.1"/>
    <property type="molecule type" value="Genomic_DNA"/>
</dbReference>
<dbReference type="AlphaFoldDB" id="A0A840MEV0"/>
<protein>
    <submittedName>
        <fullName evidence="2">Uncharacterized protein (TIGR00290 family)</fullName>
    </submittedName>
</protein>
<dbReference type="Pfam" id="PF01902">
    <property type="entry name" value="Diphthami_syn_2"/>
    <property type="match status" value="1"/>
</dbReference>
<dbReference type="InterPro" id="IPR002761">
    <property type="entry name" value="Diphthami_syn_dom"/>
</dbReference>
<evidence type="ECO:0000259" key="1">
    <source>
        <dbReference type="Pfam" id="PF01902"/>
    </source>
</evidence>
<dbReference type="Gene3D" id="3.40.50.620">
    <property type="entry name" value="HUPs"/>
    <property type="match status" value="1"/>
</dbReference>
<comment type="caution">
    <text evidence="2">The sequence shown here is derived from an EMBL/GenBank/DDBJ whole genome shotgun (WGS) entry which is preliminary data.</text>
</comment>
<proteinExistence type="predicted"/>
<name>A0A840MEV0_9PROT</name>
<evidence type="ECO:0000313" key="2">
    <source>
        <dbReference type="EMBL" id="MBB5017208.1"/>
    </source>
</evidence>
<reference evidence="2 3" key="1">
    <citation type="submission" date="2020-08" db="EMBL/GenBank/DDBJ databases">
        <title>Genomic Encyclopedia of Type Strains, Phase IV (KMG-IV): sequencing the most valuable type-strain genomes for metagenomic binning, comparative biology and taxonomic classification.</title>
        <authorList>
            <person name="Goeker M."/>
        </authorList>
    </citation>
    <scope>NUCLEOTIDE SEQUENCE [LARGE SCALE GENOMIC DNA]</scope>
    <source>
        <strain evidence="2 3">DSM 27165</strain>
    </source>
</reference>
<accession>A0A840MEV0</accession>
<organism evidence="2 3">
    <name type="scientific">Chitinivorax tropicus</name>
    <dbReference type="NCBI Taxonomy" id="714531"/>
    <lineage>
        <taxon>Bacteria</taxon>
        <taxon>Pseudomonadati</taxon>
        <taxon>Pseudomonadota</taxon>
        <taxon>Betaproteobacteria</taxon>
        <taxon>Chitinivorax</taxon>
    </lineage>
</organism>
<dbReference type="SUPFAM" id="SSF52402">
    <property type="entry name" value="Adenine nucleotide alpha hydrolases-like"/>
    <property type="match status" value="1"/>
</dbReference>
<dbReference type="Gene3D" id="3.90.1490.10">
    <property type="entry name" value="putative n-type atp pyrophosphatase, domain 2"/>
    <property type="match status" value="1"/>
</dbReference>
<gene>
    <name evidence="2" type="ORF">HNQ59_000470</name>
</gene>
<keyword evidence="3" id="KW-1185">Reference proteome</keyword>